<dbReference type="PANTHER" id="PTHR33055:SF3">
    <property type="entry name" value="PUTATIVE TRANSPOSASE FOR IS117-RELATED"/>
    <property type="match status" value="1"/>
</dbReference>
<dbReference type="PANTHER" id="PTHR33055">
    <property type="entry name" value="TRANSPOSASE FOR INSERTION SEQUENCE ELEMENT IS1111A"/>
    <property type="match status" value="1"/>
</dbReference>
<dbReference type="AlphaFoldDB" id="A0A2N6QBK1"/>
<organism evidence="2 3">
    <name type="scientific">Staphylococcus pettenkoferi</name>
    <dbReference type="NCBI Taxonomy" id="170573"/>
    <lineage>
        <taxon>Bacteria</taxon>
        <taxon>Bacillati</taxon>
        <taxon>Bacillota</taxon>
        <taxon>Bacilli</taxon>
        <taxon>Bacillales</taxon>
        <taxon>Staphylococcaceae</taxon>
        <taxon>Staphylococcus</taxon>
    </lineage>
</organism>
<dbReference type="EMBL" id="PNGG01000011">
    <property type="protein sequence ID" value="PMC16882.1"/>
    <property type="molecule type" value="Genomic_DNA"/>
</dbReference>
<feature type="domain" description="Transposase IS116/IS110/IS902 C-terminal" evidence="1">
    <location>
        <begin position="135"/>
        <end position="204"/>
    </location>
</feature>
<dbReference type="GO" id="GO:0006313">
    <property type="term" value="P:DNA transposition"/>
    <property type="evidence" value="ECO:0007669"/>
    <property type="project" value="InterPro"/>
</dbReference>
<comment type="caution">
    <text evidence="2">The sequence shown here is derived from an EMBL/GenBank/DDBJ whole genome shotgun (WGS) entry which is preliminary data.</text>
</comment>
<proteinExistence type="predicted"/>
<gene>
    <name evidence="2" type="ORF">CJ235_11820</name>
</gene>
<dbReference type="Pfam" id="PF02371">
    <property type="entry name" value="Transposase_20"/>
    <property type="match status" value="1"/>
</dbReference>
<evidence type="ECO:0000313" key="2">
    <source>
        <dbReference type="EMBL" id="PMC16882.1"/>
    </source>
</evidence>
<reference evidence="2 3" key="1">
    <citation type="submission" date="2017-09" db="EMBL/GenBank/DDBJ databases">
        <title>Bacterial strain isolated from the female urinary microbiota.</title>
        <authorList>
            <person name="Thomas-White K."/>
            <person name="Kumar N."/>
            <person name="Forster S."/>
            <person name="Putonti C."/>
            <person name="Lawley T."/>
            <person name="Wolfe A.J."/>
        </authorList>
    </citation>
    <scope>NUCLEOTIDE SEQUENCE [LARGE SCALE GENOMIC DNA]</scope>
    <source>
        <strain evidence="2 3">UMB0834</strain>
    </source>
</reference>
<dbReference type="GO" id="GO:0004803">
    <property type="term" value="F:transposase activity"/>
    <property type="evidence" value="ECO:0007669"/>
    <property type="project" value="InterPro"/>
</dbReference>
<evidence type="ECO:0000313" key="3">
    <source>
        <dbReference type="Proteomes" id="UP000235748"/>
    </source>
</evidence>
<accession>A0A2N6QBK1</accession>
<dbReference type="InterPro" id="IPR003346">
    <property type="entry name" value="Transposase_20"/>
</dbReference>
<protein>
    <recommendedName>
        <fullName evidence="1">Transposase IS116/IS110/IS902 C-terminal domain-containing protein</fullName>
    </recommendedName>
</protein>
<evidence type="ECO:0000259" key="1">
    <source>
        <dbReference type="Pfam" id="PF02371"/>
    </source>
</evidence>
<name>A0A2N6QBK1_9STAP</name>
<dbReference type="Proteomes" id="UP000235748">
    <property type="component" value="Unassembled WGS sequence"/>
</dbReference>
<dbReference type="InterPro" id="IPR047650">
    <property type="entry name" value="Transpos_IS110"/>
</dbReference>
<sequence>MITHLDEDINQLKTRLREKVFYVSPQFEELYQHDLEIPQIKLTFLFPHPECILEHDKSTIKDLIKQHIKYNENTLNKITERVIRIAQSTYILNSKDDPIVEEIKDICDSLITLIERKKKYSTKLKELCEGDKLYEVILSVPGTGEQLAALLTGELGNLDRFKTNKKLNAFVGIDVAHYQSGNNEKKDFINRRGNRHCRKILYNKHHKVAIGACMNQFLEVIHFLYKHNLRYDYNLATAQ</sequence>
<dbReference type="GO" id="GO:0003677">
    <property type="term" value="F:DNA binding"/>
    <property type="evidence" value="ECO:0007669"/>
    <property type="project" value="InterPro"/>
</dbReference>